<keyword evidence="6" id="KW-1185">Reference proteome</keyword>
<dbReference type="GO" id="GO:0045947">
    <property type="term" value="P:negative regulation of translational initiation"/>
    <property type="evidence" value="ECO:0007669"/>
    <property type="project" value="InterPro"/>
</dbReference>
<evidence type="ECO:0008006" key="7">
    <source>
        <dbReference type="Google" id="ProtNLM"/>
    </source>
</evidence>
<dbReference type="PANTHER" id="PTHR13154">
    <property type="entry name" value="POLYADENYLATE-BINDING PROTEIN-INTERACTING PROTEIN 2"/>
    <property type="match status" value="1"/>
</dbReference>
<dbReference type="InterPro" id="IPR040396">
    <property type="entry name" value="PAIP2-like"/>
</dbReference>
<protein>
    <recommendedName>
        <fullName evidence="7">Ataxin-2 C-terminal domain-containing protein</fullName>
    </recommendedName>
</protein>
<dbReference type="GO" id="GO:0005737">
    <property type="term" value="C:cytoplasm"/>
    <property type="evidence" value="ECO:0007669"/>
    <property type="project" value="TreeGrafter"/>
</dbReference>
<evidence type="ECO:0000313" key="5">
    <source>
        <dbReference type="EMBL" id="KAK7791443.1"/>
    </source>
</evidence>
<comment type="similarity">
    <text evidence="1">Belongs to the PAIP2 family.</text>
</comment>
<gene>
    <name evidence="5" type="ORF">R5R35_010927</name>
</gene>
<organism evidence="5 6">
    <name type="scientific">Gryllus longicercus</name>
    <dbReference type="NCBI Taxonomy" id="2509291"/>
    <lineage>
        <taxon>Eukaryota</taxon>
        <taxon>Metazoa</taxon>
        <taxon>Ecdysozoa</taxon>
        <taxon>Arthropoda</taxon>
        <taxon>Hexapoda</taxon>
        <taxon>Insecta</taxon>
        <taxon>Pterygota</taxon>
        <taxon>Neoptera</taxon>
        <taxon>Polyneoptera</taxon>
        <taxon>Orthoptera</taxon>
        <taxon>Ensifera</taxon>
        <taxon>Gryllidea</taxon>
        <taxon>Grylloidea</taxon>
        <taxon>Gryllidae</taxon>
        <taxon>Gryllinae</taxon>
        <taxon>Gryllus</taxon>
    </lineage>
</organism>
<evidence type="ECO:0000256" key="4">
    <source>
        <dbReference type="SAM" id="MobiDB-lite"/>
    </source>
</evidence>
<evidence type="ECO:0000256" key="2">
    <source>
        <dbReference type="ARBA" id="ARBA00022843"/>
    </source>
</evidence>
<comment type="caution">
    <text evidence="5">The sequence shown here is derived from an EMBL/GenBank/DDBJ whole genome shotgun (WGS) entry which is preliminary data.</text>
</comment>
<dbReference type="Proteomes" id="UP001378592">
    <property type="component" value="Unassembled WGS sequence"/>
</dbReference>
<evidence type="ECO:0000313" key="6">
    <source>
        <dbReference type="Proteomes" id="UP001378592"/>
    </source>
</evidence>
<dbReference type="Pfam" id="PF07145">
    <property type="entry name" value="PAM2"/>
    <property type="match status" value="1"/>
</dbReference>
<accession>A0AAN9V4H4</accession>
<feature type="compositionally biased region" description="Basic and acidic residues" evidence="4">
    <location>
        <begin position="1"/>
        <end position="10"/>
    </location>
</feature>
<evidence type="ECO:0000256" key="1">
    <source>
        <dbReference type="ARBA" id="ARBA00006858"/>
    </source>
</evidence>
<sequence length="161" mass="18220">MIMKIPDDSNKSYNGHESSSPYMSDSSGNGDDVDPPTMDGDFSEYLWMEHEEEFDKQVMKELEEQELMQQCVQAMLEDEREIYNIHNQIASPPSSQQWSTATNCSPALVNNLPDLCQGVENLQVRDNLVKHSTLNPNAAEFVPRRRPTRLAGPASYLPKNS</sequence>
<dbReference type="AlphaFoldDB" id="A0AAN9V4H4"/>
<name>A0AAN9V4H4_9ORTH</name>
<keyword evidence="2" id="KW-0832">Ubl conjugation</keyword>
<reference evidence="5 6" key="1">
    <citation type="submission" date="2024-03" db="EMBL/GenBank/DDBJ databases">
        <title>The genome assembly and annotation of the cricket Gryllus longicercus Weissman &amp; Gray.</title>
        <authorList>
            <person name="Szrajer S."/>
            <person name="Gray D."/>
            <person name="Ylla G."/>
        </authorList>
    </citation>
    <scope>NUCLEOTIDE SEQUENCE [LARGE SCALE GENOMIC DNA]</scope>
    <source>
        <strain evidence="5">DAG 2021-001</strain>
        <tissue evidence="5">Whole body minus gut</tissue>
    </source>
</reference>
<feature type="region of interest" description="Disordered" evidence="4">
    <location>
        <begin position="1"/>
        <end position="41"/>
    </location>
</feature>
<proteinExistence type="inferred from homology"/>
<evidence type="ECO:0000256" key="3">
    <source>
        <dbReference type="ARBA" id="ARBA00022845"/>
    </source>
</evidence>
<dbReference type="PANTHER" id="PTHR13154:SF6">
    <property type="entry name" value="GEO05078P1"/>
    <property type="match status" value="1"/>
</dbReference>
<keyword evidence="3" id="KW-0810">Translation regulation</keyword>
<feature type="compositionally biased region" description="Polar residues" evidence="4">
    <location>
        <begin position="11"/>
        <end position="29"/>
    </location>
</feature>
<dbReference type="EMBL" id="JAZDUA010000536">
    <property type="protein sequence ID" value="KAK7791443.1"/>
    <property type="molecule type" value="Genomic_DNA"/>
</dbReference>
<dbReference type="GO" id="GO:0000900">
    <property type="term" value="F:mRNA regulatory element binding translation repressor activity"/>
    <property type="evidence" value="ECO:0007669"/>
    <property type="project" value="InterPro"/>
</dbReference>
<dbReference type="InterPro" id="IPR009818">
    <property type="entry name" value="PAM2_motif"/>
</dbReference>